<dbReference type="Proteomes" id="UP000036867">
    <property type="component" value="Unassembled WGS sequence"/>
</dbReference>
<dbReference type="InterPro" id="IPR029069">
    <property type="entry name" value="HotDog_dom_sf"/>
</dbReference>
<dbReference type="InterPro" id="IPR039569">
    <property type="entry name" value="FAS1-like_DH_region"/>
</dbReference>
<dbReference type="STRING" id="263475.AMD00_04515"/>
<evidence type="ECO:0000313" key="3">
    <source>
        <dbReference type="Proteomes" id="UP000036867"/>
    </source>
</evidence>
<accession>A0A0M0LL00</accession>
<dbReference type="OrthoDB" id="160199at2"/>
<name>A0A0M0LL00_9BACL</name>
<dbReference type="PIRSF" id="PIRSF018072">
    <property type="entry name" value="UCP018072"/>
    <property type="match status" value="1"/>
</dbReference>
<evidence type="ECO:0000313" key="2">
    <source>
        <dbReference type="EMBL" id="KOO51719.1"/>
    </source>
</evidence>
<dbReference type="InterPro" id="IPR016709">
    <property type="entry name" value="HadA-like"/>
</dbReference>
<dbReference type="GeneID" id="301135365"/>
<dbReference type="CDD" id="cd03441">
    <property type="entry name" value="R_hydratase_like"/>
    <property type="match status" value="1"/>
</dbReference>
<proteinExistence type="predicted"/>
<dbReference type="PATRIC" id="fig|263475.3.peg.1303"/>
<evidence type="ECO:0000259" key="1">
    <source>
        <dbReference type="Pfam" id="PF13452"/>
    </source>
</evidence>
<dbReference type="Pfam" id="PF13452">
    <property type="entry name" value="FAS1_DH_region"/>
    <property type="match status" value="1"/>
</dbReference>
<gene>
    <name evidence="2" type="ORF">AMD00_04515</name>
</gene>
<keyword evidence="3" id="KW-1185">Reference proteome</keyword>
<protein>
    <submittedName>
        <fullName evidence="2">Dehydratase</fullName>
    </submittedName>
</protein>
<reference evidence="3" key="1">
    <citation type="submission" date="2015-08" db="EMBL/GenBank/DDBJ databases">
        <title>Fjat-10028 dsm 16317.</title>
        <authorList>
            <person name="Liu B."/>
            <person name="Wang J."/>
            <person name="Zhu Y."/>
            <person name="Liu G."/>
            <person name="Chen Q."/>
            <person name="Chen Z."/>
            <person name="Lan J."/>
            <person name="Che J."/>
            <person name="Ge C."/>
            <person name="Shi H."/>
            <person name="Pan Z."/>
            <person name="Liu X."/>
        </authorList>
    </citation>
    <scope>NUCLEOTIDE SEQUENCE [LARGE SCALE GENOMIC DNA]</scope>
    <source>
        <strain evidence="3">DSM 16317</strain>
    </source>
</reference>
<dbReference type="Gene3D" id="3.10.129.10">
    <property type="entry name" value="Hotdog Thioesterase"/>
    <property type="match status" value="1"/>
</dbReference>
<sequence>MELAHLKGLTGAEFTFEVEKRHIRQFAEAIGDPNPLYVDEAYATTTIYGGIIAPLTFPIAIGQDSGENLDLGLDHKRMLHGEQEFIYHRPIRPGDKLHCQMKVSDVYERQGKKGPMEFLVLDTEIKDPSGELVVISRTNIIYRPLAGVAANN</sequence>
<dbReference type="EMBL" id="LILB01000001">
    <property type="protein sequence ID" value="KOO51719.1"/>
    <property type="molecule type" value="Genomic_DNA"/>
</dbReference>
<dbReference type="AlphaFoldDB" id="A0A0M0LL00"/>
<dbReference type="SUPFAM" id="SSF54637">
    <property type="entry name" value="Thioesterase/thiol ester dehydrase-isomerase"/>
    <property type="match status" value="1"/>
</dbReference>
<comment type="caution">
    <text evidence="2">The sequence shown here is derived from an EMBL/GenBank/DDBJ whole genome shotgun (WGS) entry which is preliminary data.</text>
</comment>
<dbReference type="RefSeq" id="WP_053415877.1">
    <property type="nucleotide sequence ID" value="NZ_LILB01000001.1"/>
</dbReference>
<organism evidence="2 3">
    <name type="scientific">Viridibacillus arvi</name>
    <dbReference type="NCBI Taxonomy" id="263475"/>
    <lineage>
        <taxon>Bacteria</taxon>
        <taxon>Bacillati</taxon>
        <taxon>Bacillota</taxon>
        <taxon>Bacilli</taxon>
        <taxon>Bacillales</taxon>
        <taxon>Caryophanaceae</taxon>
        <taxon>Viridibacillus</taxon>
    </lineage>
</organism>
<feature type="domain" description="FAS1-like dehydratase" evidence="1">
    <location>
        <begin position="11"/>
        <end position="134"/>
    </location>
</feature>